<dbReference type="EMBL" id="BMVN01000047">
    <property type="protein sequence ID" value="GHA62510.1"/>
    <property type="molecule type" value="Genomic_DNA"/>
</dbReference>
<proteinExistence type="predicted"/>
<name>A0ABQ3DA62_9ACTN</name>
<dbReference type="InterPro" id="IPR036005">
    <property type="entry name" value="Creatinase/aminopeptidase-like"/>
</dbReference>
<comment type="caution">
    <text evidence="1">The sequence shown here is derived from an EMBL/GenBank/DDBJ whole genome shotgun (WGS) entry which is preliminary data.</text>
</comment>
<keyword evidence="2" id="KW-1185">Reference proteome</keyword>
<gene>
    <name evidence="1" type="ORF">GCM10010345_78220</name>
</gene>
<dbReference type="Gene3D" id="3.90.230.10">
    <property type="entry name" value="Creatinase/methionine aminopeptidase superfamily"/>
    <property type="match status" value="1"/>
</dbReference>
<dbReference type="SUPFAM" id="SSF55920">
    <property type="entry name" value="Creatinase/aminopeptidase"/>
    <property type="match status" value="1"/>
</dbReference>
<evidence type="ECO:0000313" key="2">
    <source>
        <dbReference type="Proteomes" id="UP000653644"/>
    </source>
</evidence>
<dbReference type="Proteomes" id="UP000653644">
    <property type="component" value="Unassembled WGS sequence"/>
</dbReference>
<protein>
    <recommendedName>
        <fullName evidence="3">Methionine aminopeptidase</fullName>
    </recommendedName>
</protein>
<reference evidence="2" key="1">
    <citation type="journal article" date="2019" name="Int. J. Syst. Evol. Microbiol.">
        <title>The Global Catalogue of Microorganisms (GCM) 10K type strain sequencing project: providing services to taxonomists for standard genome sequencing and annotation.</title>
        <authorList>
            <consortium name="The Broad Institute Genomics Platform"/>
            <consortium name="The Broad Institute Genome Sequencing Center for Infectious Disease"/>
            <person name="Wu L."/>
            <person name="Ma J."/>
        </authorList>
    </citation>
    <scope>NUCLEOTIDE SEQUENCE [LARGE SCALE GENOMIC DNA]</scope>
    <source>
        <strain evidence="2">JCM 4733</strain>
    </source>
</reference>
<sequence>MVLAIEPLAARTCQVWADGWTLRTNDGSRAARVEHTVAITEDGPRVRTAREVP</sequence>
<organism evidence="1 2">
    <name type="scientific">Streptomyces canarius</name>
    <dbReference type="NCBI Taxonomy" id="285453"/>
    <lineage>
        <taxon>Bacteria</taxon>
        <taxon>Bacillati</taxon>
        <taxon>Actinomycetota</taxon>
        <taxon>Actinomycetes</taxon>
        <taxon>Kitasatosporales</taxon>
        <taxon>Streptomycetaceae</taxon>
        <taxon>Streptomyces</taxon>
    </lineage>
</organism>
<evidence type="ECO:0008006" key="3">
    <source>
        <dbReference type="Google" id="ProtNLM"/>
    </source>
</evidence>
<evidence type="ECO:0000313" key="1">
    <source>
        <dbReference type="EMBL" id="GHA62510.1"/>
    </source>
</evidence>
<accession>A0ABQ3DA62</accession>